<dbReference type="RefSeq" id="WP_126448568.1">
    <property type="nucleotide sequence ID" value="NZ_CP034549.1"/>
</dbReference>
<name>A0A3S9N0L4_9FLAO</name>
<dbReference type="PANTHER" id="PTHR30349:SF64">
    <property type="entry name" value="PROPHAGE INTEGRASE INTD-RELATED"/>
    <property type="match status" value="1"/>
</dbReference>
<proteinExistence type="inferred from homology"/>
<feature type="domain" description="Tyr recombinase" evidence="4">
    <location>
        <begin position="226"/>
        <end position="399"/>
    </location>
</feature>
<dbReference type="InterPro" id="IPR025269">
    <property type="entry name" value="SAM-like_dom"/>
</dbReference>
<dbReference type="InterPro" id="IPR050090">
    <property type="entry name" value="Tyrosine_recombinase_XerCD"/>
</dbReference>
<evidence type="ECO:0000256" key="1">
    <source>
        <dbReference type="ARBA" id="ARBA00008857"/>
    </source>
</evidence>
<protein>
    <submittedName>
        <fullName evidence="5">Site-specific integrase</fullName>
    </submittedName>
</protein>
<keyword evidence="3" id="KW-0233">DNA recombination</keyword>
<evidence type="ECO:0000256" key="2">
    <source>
        <dbReference type="ARBA" id="ARBA00023125"/>
    </source>
</evidence>
<dbReference type="KEGG" id="noj:EJ995_11665"/>
<dbReference type="Pfam" id="PF00589">
    <property type="entry name" value="Phage_integrase"/>
    <property type="match status" value="1"/>
</dbReference>
<reference evidence="5 6" key="1">
    <citation type="submission" date="2018-12" db="EMBL/GenBank/DDBJ databases">
        <title>Complete genome of Nonlabens sp. MJ115.</title>
        <authorList>
            <person name="Choi H.S."/>
            <person name="Jung J."/>
        </authorList>
    </citation>
    <scope>NUCLEOTIDE SEQUENCE [LARGE SCALE GENOMIC DNA]</scope>
    <source>
        <strain evidence="5 6">MJ115</strain>
    </source>
</reference>
<evidence type="ECO:0000259" key="4">
    <source>
        <dbReference type="PROSITE" id="PS51898"/>
    </source>
</evidence>
<dbReference type="CDD" id="cd01185">
    <property type="entry name" value="INTN1_C_like"/>
    <property type="match status" value="1"/>
</dbReference>
<dbReference type="InterPro" id="IPR010998">
    <property type="entry name" value="Integrase_recombinase_N"/>
</dbReference>
<dbReference type="PROSITE" id="PS51898">
    <property type="entry name" value="TYR_RECOMBINASE"/>
    <property type="match status" value="1"/>
</dbReference>
<dbReference type="Proteomes" id="UP000279600">
    <property type="component" value="Chromosome"/>
</dbReference>
<dbReference type="InterPro" id="IPR013762">
    <property type="entry name" value="Integrase-like_cat_sf"/>
</dbReference>
<evidence type="ECO:0000313" key="6">
    <source>
        <dbReference type="Proteomes" id="UP000279600"/>
    </source>
</evidence>
<evidence type="ECO:0000256" key="3">
    <source>
        <dbReference type="ARBA" id="ARBA00023172"/>
    </source>
</evidence>
<keyword evidence="6" id="KW-1185">Reference proteome</keyword>
<keyword evidence="2" id="KW-0238">DNA-binding</keyword>
<accession>A0A3S9N0L4</accession>
<dbReference type="Gene3D" id="1.10.443.10">
    <property type="entry name" value="Intergrase catalytic core"/>
    <property type="match status" value="1"/>
</dbReference>
<dbReference type="Pfam" id="PF17293">
    <property type="entry name" value="Arm-DNA-bind_5"/>
    <property type="match status" value="1"/>
</dbReference>
<gene>
    <name evidence="5" type="ORF">EJ995_11665</name>
</gene>
<dbReference type="InterPro" id="IPR035386">
    <property type="entry name" value="Arm-DNA-bind_5"/>
</dbReference>
<dbReference type="GO" id="GO:0006310">
    <property type="term" value="P:DNA recombination"/>
    <property type="evidence" value="ECO:0007669"/>
    <property type="project" value="UniProtKB-KW"/>
</dbReference>
<dbReference type="InterPro" id="IPR011010">
    <property type="entry name" value="DNA_brk_join_enz"/>
</dbReference>
<comment type="similarity">
    <text evidence="1">Belongs to the 'phage' integrase family.</text>
</comment>
<dbReference type="AlphaFoldDB" id="A0A3S9N0L4"/>
<dbReference type="Pfam" id="PF13102">
    <property type="entry name" value="Phage_int_SAM_5"/>
    <property type="match status" value="1"/>
</dbReference>
<evidence type="ECO:0000313" key="5">
    <source>
        <dbReference type="EMBL" id="AZQ44853.1"/>
    </source>
</evidence>
<organism evidence="5 6">
    <name type="scientific">Nonlabens ponticola</name>
    <dbReference type="NCBI Taxonomy" id="2496866"/>
    <lineage>
        <taxon>Bacteria</taxon>
        <taxon>Pseudomonadati</taxon>
        <taxon>Bacteroidota</taxon>
        <taxon>Flavobacteriia</taxon>
        <taxon>Flavobacteriales</taxon>
        <taxon>Flavobacteriaceae</taxon>
        <taxon>Nonlabens</taxon>
    </lineage>
</organism>
<dbReference type="SUPFAM" id="SSF56349">
    <property type="entry name" value="DNA breaking-rejoining enzymes"/>
    <property type="match status" value="1"/>
</dbReference>
<dbReference type="OrthoDB" id="1098628at2"/>
<dbReference type="GO" id="GO:0003677">
    <property type="term" value="F:DNA binding"/>
    <property type="evidence" value="ECO:0007669"/>
    <property type="project" value="UniProtKB-KW"/>
</dbReference>
<dbReference type="InterPro" id="IPR002104">
    <property type="entry name" value="Integrase_catalytic"/>
</dbReference>
<dbReference type="PANTHER" id="PTHR30349">
    <property type="entry name" value="PHAGE INTEGRASE-RELATED"/>
    <property type="match status" value="1"/>
</dbReference>
<dbReference type="EMBL" id="CP034549">
    <property type="protein sequence ID" value="AZQ44853.1"/>
    <property type="molecule type" value="Genomic_DNA"/>
</dbReference>
<dbReference type="GO" id="GO:0015074">
    <property type="term" value="P:DNA integration"/>
    <property type="evidence" value="ECO:0007669"/>
    <property type="project" value="InterPro"/>
</dbReference>
<sequence>MIKTYFYLKADKQNSKGESAIYAKMKLRKKTSTLSTGKYIDKARWEATNKLKNTLRVTREKNCQTTLKLLESKIESIYLELVKVDADVTLTDIKNQLKGKQSKTYDLDVLELFQKHNDYFKRKYEAGERTKASLQKYNRAKDLISNFIYEKYRKKRYNVTDIDSAFIYELDDFLRHESVFQSVTGISHNSVVKYFQCFKTMCKYGIKRNIIDRNPFIVYDEKLIIRDAVFLTQDELKRIEDKTFSTERLNRVKDIFLFSCYTSYAPIDVDNLTIKNLIKDNQGTLWIKTNRAKTAIKSNVPVLPPVKRILDKYSHLEGEKLLPSISNQKINEYLKEIAVLCKIDKKLTHYVARHTFATTVTLGNGVAIENVSSMMGHSKITMTQHYAKVLDSSVKNDMEKLKLKLA</sequence>
<dbReference type="Gene3D" id="1.10.150.130">
    <property type="match status" value="1"/>
</dbReference>